<gene>
    <name evidence="3" type="primary">dfrD_3</name>
</gene>
<dbReference type="InterPro" id="IPR001796">
    <property type="entry name" value="DHFR_dom"/>
</dbReference>
<sequence length="92" mass="10638">MFRLRVYGAALDLCEKEDEIFIIGGALVYRQALRIADKMYITRIHHEFPDATSFFPVVNWTFGKRLNVRSIPQTRRTLTPTPTSPTCAKNKH</sequence>
<accession>A0A3G2C8G4</accession>
<organism evidence="3">
    <name type="scientific">uncultured Parabacteroides sp</name>
    <dbReference type="NCBI Taxonomy" id="512312"/>
    <lineage>
        <taxon>Bacteria</taxon>
        <taxon>Pseudomonadati</taxon>
        <taxon>Bacteroidota</taxon>
        <taxon>Bacteroidia</taxon>
        <taxon>Bacteroidales</taxon>
        <taxon>Tannerellaceae</taxon>
        <taxon>Parabacteroides</taxon>
        <taxon>environmental samples</taxon>
    </lineage>
</organism>
<dbReference type="GO" id="GO:0046654">
    <property type="term" value="P:tetrahydrofolate biosynthetic process"/>
    <property type="evidence" value="ECO:0007669"/>
    <property type="project" value="InterPro"/>
</dbReference>
<dbReference type="InterPro" id="IPR024072">
    <property type="entry name" value="DHFR-like_dom_sf"/>
</dbReference>
<dbReference type="GO" id="GO:0004146">
    <property type="term" value="F:dihydrofolate reductase activity"/>
    <property type="evidence" value="ECO:0007669"/>
    <property type="project" value="UniProtKB-EC"/>
</dbReference>
<dbReference type="EMBL" id="MH883601">
    <property type="protein sequence ID" value="AYM48645.1"/>
    <property type="molecule type" value="Genomic_DNA"/>
</dbReference>
<dbReference type="AlphaFoldDB" id="A0A3G2C8G4"/>
<keyword evidence="3" id="KW-0560">Oxidoreductase</keyword>
<proteinExistence type="predicted"/>
<evidence type="ECO:0000256" key="1">
    <source>
        <dbReference type="SAM" id="MobiDB-lite"/>
    </source>
</evidence>
<dbReference type="Gene3D" id="3.40.430.10">
    <property type="entry name" value="Dihydrofolate Reductase, subunit A"/>
    <property type="match status" value="1"/>
</dbReference>
<dbReference type="EC" id="1.5.1.3" evidence="3"/>
<protein>
    <submittedName>
        <fullName evidence="3">Dihydrofolate reductase</fullName>
        <ecNumber evidence="3">1.5.1.3</ecNumber>
    </submittedName>
</protein>
<dbReference type="Pfam" id="PF00186">
    <property type="entry name" value="DHFR_1"/>
    <property type="match status" value="1"/>
</dbReference>
<evidence type="ECO:0000259" key="2">
    <source>
        <dbReference type="PROSITE" id="PS51330"/>
    </source>
</evidence>
<feature type="region of interest" description="Disordered" evidence="1">
    <location>
        <begin position="73"/>
        <end position="92"/>
    </location>
</feature>
<reference evidence="3" key="1">
    <citation type="submission" date="2018-09" db="EMBL/GenBank/DDBJ databases">
        <title>Phylogenetic barriers to horizontal transfer of antimicrobial peptide resistance genes in the human gut microbiota.</title>
        <authorList>
            <person name="Kintses B."/>
            <person name="Mehi O."/>
            <person name="Ari E."/>
            <person name="Szamel M."/>
            <person name="Gyorkei A."/>
            <person name="Jangir P.K."/>
            <person name="Nagy I."/>
            <person name="Pal F."/>
            <person name="Fekete G."/>
            <person name="Tengolics R."/>
            <person name="Nyerges A."/>
            <person name="Liko I."/>
            <person name="Balint A."/>
            <person name="Molnar T."/>
            <person name="Balint B."/>
            <person name="Vasarhelyi B.M."/>
            <person name="Bustamante M."/>
            <person name="Papp B."/>
            <person name="Pal C."/>
        </authorList>
    </citation>
    <scope>NUCLEOTIDE SEQUENCE</scope>
</reference>
<evidence type="ECO:0000313" key="3">
    <source>
        <dbReference type="EMBL" id="AYM48645.1"/>
    </source>
</evidence>
<feature type="domain" description="DHFR" evidence="2">
    <location>
        <begin position="1"/>
        <end position="92"/>
    </location>
</feature>
<dbReference type="SUPFAM" id="SSF53597">
    <property type="entry name" value="Dihydrofolate reductase-like"/>
    <property type="match status" value="1"/>
</dbReference>
<name>A0A3G2C8G4_9BACT</name>
<dbReference type="PROSITE" id="PS51330">
    <property type="entry name" value="DHFR_2"/>
    <property type="match status" value="1"/>
</dbReference>
<feature type="compositionally biased region" description="Low complexity" evidence="1">
    <location>
        <begin position="73"/>
        <end position="86"/>
    </location>
</feature>